<dbReference type="EMBL" id="DAKRPA010000299">
    <property type="protein sequence ID" value="DAZ93690.1"/>
    <property type="molecule type" value="Genomic_DNA"/>
</dbReference>
<keyword evidence="2" id="KW-1185">Reference proteome</keyword>
<dbReference type="AlphaFoldDB" id="A0AAV2YI15"/>
<reference evidence="1" key="2">
    <citation type="journal article" date="2023" name="Microbiol Resour">
        <title>Decontamination and Annotation of the Draft Genome Sequence of the Oomycete Lagenidium giganteum ARSEF 373.</title>
        <authorList>
            <person name="Morgan W.R."/>
            <person name="Tartar A."/>
        </authorList>
    </citation>
    <scope>NUCLEOTIDE SEQUENCE</scope>
    <source>
        <strain evidence="1">ARSEF 373</strain>
    </source>
</reference>
<dbReference type="Proteomes" id="UP001146120">
    <property type="component" value="Unassembled WGS sequence"/>
</dbReference>
<proteinExistence type="predicted"/>
<evidence type="ECO:0008006" key="3">
    <source>
        <dbReference type="Google" id="ProtNLM"/>
    </source>
</evidence>
<accession>A0AAV2YI15</accession>
<gene>
    <name evidence="1" type="ORF">N0F65_008198</name>
</gene>
<organism evidence="1 2">
    <name type="scientific">Lagenidium giganteum</name>
    <dbReference type="NCBI Taxonomy" id="4803"/>
    <lineage>
        <taxon>Eukaryota</taxon>
        <taxon>Sar</taxon>
        <taxon>Stramenopiles</taxon>
        <taxon>Oomycota</taxon>
        <taxon>Peronosporomycetes</taxon>
        <taxon>Pythiales</taxon>
        <taxon>Pythiaceae</taxon>
    </lineage>
</organism>
<reference evidence="1" key="1">
    <citation type="submission" date="2022-11" db="EMBL/GenBank/DDBJ databases">
        <authorList>
            <person name="Morgan W.R."/>
            <person name="Tartar A."/>
        </authorList>
    </citation>
    <scope>NUCLEOTIDE SEQUENCE</scope>
    <source>
        <strain evidence="1">ARSEF 373</strain>
    </source>
</reference>
<name>A0AAV2YI15_9STRA</name>
<sequence>MAQGKRAVLDAGKRGGSNFVFRCSSTLPCPLVVRVSKSQSAPWLSSFNGDHTGCVGKACPTCQPVQSLDVTRAIVTAQPAIAGRALMSHVQSTRGFVISQRISYQARDAIVDEQSEGVVTSFKQPDSEFDRAFIAHPYVHLHRHFGQRVLGVDGTFMKHGNYKSTLLLAVGRTGAGKNVVLGVGICNGESERNCTWFLQYCRAAGLQLTSLPVFADRGKGLIAVSRSPQNPNLVLHSPKSKSGFALAISSEMFDIAFQLRQKKKLQSGKSKHPKTMKSMEPSWMYWR</sequence>
<evidence type="ECO:0000313" key="1">
    <source>
        <dbReference type="EMBL" id="DAZ93690.1"/>
    </source>
</evidence>
<evidence type="ECO:0000313" key="2">
    <source>
        <dbReference type="Proteomes" id="UP001146120"/>
    </source>
</evidence>
<protein>
    <recommendedName>
        <fullName evidence="3">MULE transposase domain-containing protein</fullName>
    </recommendedName>
</protein>
<comment type="caution">
    <text evidence="1">The sequence shown here is derived from an EMBL/GenBank/DDBJ whole genome shotgun (WGS) entry which is preliminary data.</text>
</comment>